<keyword evidence="3" id="KW-1185">Reference proteome</keyword>
<reference evidence="4" key="1">
    <citation type="submission" date="2017-02" db="UniProtKB">
        <authorList>
            <consortium name="WormBaseParasite"/>
        </authorList>
    </citation>
    <scope>IDENTIFICATION</scope>
</reference>
<evidence type="ECO:0000256" key="1">
    <source>
        <dbReference type="SAM" id="MobiDB-lite"/>
    </source>
</evidence>
<name>A0A0R3QIU2_9BILA</name>
<dbReference type="Proteomes" id="UP000280834">
    <property type="component" value="Unassembled WGS sequence"/>
</dbReference>
<evidence type="ECO:0000313" key="2">
    <source>
        <dbReference type="EMBL" id="VDO18233.1"/>
    </source>
</evidence>
<gene>
    <name evidence="2" type="ORF">BTMF_LOCUS5579</name>
</gene>
<dbReference type="EMBL" id="UZAG01006064">
    <property type="protein sequence ID" value="VDO18233.1"/>
    <property type="molecule type" value="Genomic_DNA"/>
</dbReference>
<dbReference type="WBParaSite" id="BTMF_0000633401-mRNA-1">
    <property type="protein sequence ID" value="BTMF_0000633401-mRNA-1"/>
    <property type="gene ID" value="BTMF_0000633401"/>
</dbReference>
<reference evidence="2 3" key="2">
    <citation type="submission" date="2018-11" db="EMBL/GenBank/DDBJ databases">
        <authorList>
            <consortium name="Pathogen Informatics"/>
        </authorList>
    </citation>
    <scope>NUCLEOTIDE SEQUENCE [LARGE SCALE GENOMIC DNA]</scope>
</reference>
<protein>
    <submittedName>
        <fullName evidence="4">Conserved domain protein</fullName>
    </submittedName>
</protein>
<sequence length="45" mass="4860">MKNDLMILLTKATKYVNVSSAAHTEGMTEKSDGSKGNEPQYASVL</sequence>
<evidence type="ECO:0000313" key="3">
    <source>
        <dbReference type="Proteomes" id="UP000280834"/>
    </source>
</evidence>
<dbReference type="AlphaFoldDB" id="A0A0R3QIU2"/>
<feature type="compositionally biased region" description="Basic and acidic residues" evidence="1">
    <location>
        <begin position="26"/>
        <end position="35"/>
    </location>
</feature>
<proteinExistence type="predicted"/>
<accession>A0A0R3QIU2</accession>
<organism evidence="4">
    <name type="scientific">Brugia timori</name>
    <dbReference type="NCBI Taxonomy" id="42155"/>
    <lineage>
        <taxon>Eukaryota</taxon>
        <taxon>Metazoa</taxon>
        <taxon>Ecdysozoa</taxon>
        <taxon>Nematoda</taxon>
        <taxon>Chromadorea</taxon>
        <taxon>Rhabditida</taxon>
        <taxon>Spirurina</taxon>
        <taxon>Spiruromorpha</taxon>
        <taxon>Filarioidea</taxon>
        <taxon>Onchocercidae</taxon>
        <taxon>Brugia</taxon>
    </lineage>
</organism>
<evidence type="ECO:0000313" key="4">
    <source>
        <dbReference type="WBParaSite" id="BTMF_0000633401-mRNA-1"/>
    </source>
</evidence>
<feature type="region of interest" description="Disordered" evidence="1">
    <location>
        <begin position="20"/>
        <end position="45"/>
    </location>
</feature>